<dbReference type="SMART" id="SM00444">
    <property type="entry name" value="GYF"/>
    <property type="match status" value="1"/>
</dbReference>
<dbReference type="PROSITE" id="PS50829">
    <property type="entry name" value="GYF"/>
    <property type="match status" value="1"/>
</dbReference>
<evidence type="ECO:0000313" key="3">
    <source>
        <dbReference type="EMBL" id="KAG5180594.1"/>
    </source>
</evidence>
<accession>A0A836CCE7</accession>
<comment type="caution">
    <text evidence="3">The sequence shown here is derived from an EMBL/GenBank/DDBJ whole genome shotgun (WGS) entry which is preliminary data.</text>
</comment>
<dbReference type="PANTHER" id="PTHR13138:SF3">
    <property type="entry name" value="CD2 ANTIGEN CYTOPLASMIC TAIL-BINDING PROTEIN 2"/>
    <property type="match status" value="1"/>
</dbReference>
<keyword evidence="4" id="KW-1185">Reference proteome</keyword>
<dbReference type="PANTHER" id="PTHR13138">
    <property type="entry name" value="PROTEIN LIN1"/>
    <property type="match status" value="1"/>
</dbReference>
<protein>
    <recommendedName>
        <fullName evidence="2">GYF domain-containing protein</fullName>
    </recommendedName>
</protein>
<dbReference type="SUPFAM" id="SSF55277">
    <property type="entry name" value="GYF domain"/>
    <property type="match status" value="1"/>
</dbReference>
<gene>
    <name evidence="3" type="ORF">JKP88DRAFT_349493</name>
</gene>
<evidence type="ECO:0000313" key="4">
    <source>
        <dbReference type="Proteomes" id="UP000664859"/>
    </source>
</evidence>
<evidence type="ECO:0000256" key="1">
    <source>
        <dbReference type="SAM" id="MobiDB-lite"/>
    </source>
</evidence>
<dbReference type="InterPro" id="IPR039905">
    <property type="entry name" value="CD2BP2/Lin1"/>
</dbReference>
<dbReference type="AlphaFoldDB" id="A0A836CCE7"/>
<sequence length="223" mass="24912">MVKRRQEESEGTFDQDDDDDEEDTNFNEAGEVLEPFNLKNERQEGYFDTNGNFVWKMQDQETDAWLAGLDDAAMEEAIGQAQQAQRLTDLADHLMQRGLTEVYYSTKEALQDMGKDEDEATAGANGHAAQASNSSVQFEYLGKDGQVHGPFSMVQMYSWVSSGYFSGDNVVKMRPITPVGTAPTAAGTEIWMTMKRTNQDKPHLLKHKMQVVSKLALLKEGNG</sequence>
<dbReference type="OrthoDB" id="331341at2759"/>
<dbReference type="InterPro" id="IPR003169">
    <property type="entry name" value="GYF"/>
</dbReference>
<organism evidence="3 4">
    <name type="scientific">Tribonema minus</name>
    <dbReference type="NCBI Taxonomy" id="303371"/>
    <lineage>
        <taxon>Eukaryota</taxon>
        <taxon>Sar</taxon>
        <taxon>Stramenopiles</taxon>
        <taxon>Ochrophyta</taxon>
        <taxon>PX clade</taxon>
        <taxon>Xanthophyceae</taxon>
        <taxon>Tribonematales</taxon>
        <taxon>Tribonemataceae</taxon>
        <taxon>Tribonema</taxon>
    </lineage>
</organism>
<feature type="compositionally biased region" description="Acidic residues" evidence="1">
    <location>
        <begin position="9"/>
        <end position="25"/>
    </location>
</feature>
<proteinExistence type="predicted"/>
<evidence type="ECO:0000259" key="2">
    <source>
        <dbReference type="PROSITE" id="PS50829"/>
    </source>
</evidence>
<dbReference type="Proteomes" id="UP000664859">
    <property type="component" value="Unassembled WGS sequence"/>
</dbReference>
<dbReference type="GO" id="GO:0005682">
    <property type="term" value="C:U5 snRNP"/>
    <property type="evidence" value="ECO:0007669"/>
    <property type="project" value="InterPro"/>
</dbReference>
<name>A0A836CCE7_9STRA</name>
<reference evidence="3" key="1">
    <citation type="submission" date="2021-02" db="EMBL/GenBank/DDBJ databases">
        <title>First Annotated Genome of the Yellow-green Alga Tribonema minus.</title>
        <authorList>
            <person name="Mahan K.M."/>
        </authorList>
    </citation>
    <scope>NUCLEOTIDE SEQUENCE</scope>
    <source>
        <strain evidence="3">UTEX B ZZ1240</strain>
    </source>
</reference>
<dbReference type="InterPro" id="IPR035445">
    <property type="entry name" value="GYF-like_dom_sf"/>
</dbReference>
<feature type="domain" description="GYF" evidence="2">
    <location>
        <begin position="135"/>
        <end position="180"/>
    </location>
</feature>
<dbReference type="Pfam" id="PF02213">
    <property type="entry name" value="GYF"/>
    <property type="match status" value="1"/>
</dbReference>
<feature type="region of interest" description="Disordered" evidence="1">
    <location>
        <begin position="1"/>
        <end position="41"/>
    </location>
</feature>
<dbReference type="Gene3D" id="3.30.1490.40">
    <property type="match status" value="1"/>
</dbReference>
<dbReference type="EMBL" id="JAFCMP010000379">
    <property type="protein sequence ID" value="KAG5180594.1"/>
    <property type="molecule type" value="Genomic_DNA"/>
</dbReference>